<name>A0AAE4BTF8_9BACT</name>
<dbReference type="NCBIfam" id="TIGR03515">
    <property type="entry name" value="GldC"/>
    <property type="match status" value="1"/>
</dbReference>
<dbReference type="Proteomes" id="UP001185092">
    <property type="component" value="Unassembled WGS sequence"/>
</dbReference>
<dbReference type="Pfam" id="PF19937">
    <property type="entry name" value="GldC-like"/>
    <property type="match status" value="1"/>
</dbReference>
<accession>A0AAE4BTF8</accession>
<dbReference type="EMBL" id="JAVDQD010000003">
    <property type="protein sequence ID" value="MDR6239890.1"/>
    <property type="molecule type" value="Genomic_DNA"/>
</dbReference>
<dbReference type="RefSeq" id="WP_309939700.1">
    <property type="nucleotide sequence ID" value="NZ_AP025305.1"/>
</dbReference>
<gene>
    <name evidence="1" type="ORF">HNQ88_002938</name>
</gene>
<keyword evidence="2" id="KW-1185">Reference proteome</keyword>
<reference evidence="1" key="1">
    <citation type="submission" date="2023-07" db="EMBL/GenBank/DDBJ databases">
        <title>Genomic Encyclopedia of Type Strains, Phase IV (KMG-IV): sequencing the most valuable type-strain genomes for metagenomic binning, comparative biology and taxonomic classification.</title>
        <authorList>
            <person name="Goeker M."/>
        </authorList>
    </citation>
    <scope>NUCLEOTIDE SEQUENCE</scope>
    <source>
        <strain evidence="1">DSM 26174</strain>
    </source>
</reference>
<sequence length="115" mass="13383">MTEKDISIKVSLDKDNIPEDIKWNATDASNQEAFEDAKAINLSIWDPKQNNTLRIDLWTKEMQVDEMKRFYVDCIGGMAQSILNSTGDEIMAKRMNDLCEELVEHIKKEMQQNMR</sequence>
<protein>
    <submittedName>
        <fullName evidence="1">Gliding motility-associated protein GldC</fullName>
    </submittedName>
</protein>
<dbReference type="InterPro" id="IPR019854">
    <property type="entry name" value="Motility-assoc_prot_GldC"/>
</dbReference>
<organism evidence="1 2">
    <name type="scientific">Aureibacter tunicatorum</name>
    <dbReference type="NCBI Taxonomy" id="866807"/>
    <lineage>
        <taxon>Bacteria</taxon>
        <taxon>Pseudomonadati</taxon>
        <taxon>Bacteroidota</taxon>
        <taxon>Cytophagia</taxon>
        <taxon>Cytophagales</taxon>
        <taxon>Persicobacteraceae</taxon>
        <taxon>Aureibacter</taxon>
    </lineage>
</organism>
<comment type="caution">
    <text evidence="1">The sequence shown here is derived from an EMBL/GenBank/DDBJ whole genome shotgun (WGS) entry which is preliminary data.</text>
</comment>
<proteinExistence type="predicted"/>
<dbReference type="AlphaFoldDB" id="A0AAE4BTF8"/>
<evidence type="ECO:0000313" key="2">
    <source>
        <dbReference type="Proteomes" id="UP001185092"/>
    </source>
</evidence>
<evidence type="ECO:0000313" key="1">
    <source>
        <dbReference type="EMBL" id="MDR6239890.1"/>
    </source>
</evidence>